<organism evidence="2 3">
    <name type="scientific">Pseudofrankia asymbiotica</name>
    <dbReference type="NCBI Taxonomy" id="1834516"/>
    <lineage>
        <taxon>Bacteria</taxon>
        <taxon>Bacillati</taxon>
        <taxon>Actinomycetota</taxon>
        <taxon>Actinomycetes</taxon>
        <taxon>Frankiales</taxon>
        <taxon>Frankiaceae</taxon>
        <taxon>Pseudofrankia</taxon>
    </lineage>
</organism>
<feature type="region of interest" description="Disordered" evidence="1">
    <location>
        <begin position="178"/>
        <end position="197"/>
    </location>
</feature>
<dbReference type="Proteomes" id="UP000188929">
    <property type="component" value="Unassembled WGS sequence"/>
</dbReference>
<name>A0A1V2HZC3_9ACTN</name>
<proteinExistence type="predicted"/>
<accession>A0A1V2HZC3</accession>
<dbReference type="AlphaFoldDB" id="A0A1V2HZC3"/>
<dbReference type="RefSeq" id="WP_076822820.1">
    <property type="nucleotide sequence ID" value="NZ_MOMC01000124.1"/>
</dbReference>
<sequence>MDDWPDQVPSPRLVAAWWVLGTVPAERIPLWAAHWLVVGYDGEALVELAGLSGRDPGPVHELLGVALGDCGLDGSDLDTTERGRKRAAAMTAMTAFTAIAELHAQGRATEQWVLDKIYEMVENDRMVGPDPGQSVTSLPLGRLYLLADERESPRLPADDHMRAIVQQACREQLAAAFDHPAPARADRPAGTEAVPRS</sequence>
<evidence type="ECO:0000256" key="1">
    <source>
        <dbReference type="SAM" id="MobiDB-lite"/>
    </source>
</evidence>
<evidence type="ECO:0000313" key="2">
    <source>
        <dbReference type="EMBL" id="ONH22044.1"/>
    </source>
</evidence>
<gene>
    <name evidence="2" type="ORF">BL253_36865</name>
</gene>
<comment type="caution">
    <text evidence="2">The sequence shown here is derived from an EMBL/GenBank/DDBJ whole genome shotgun (WGS) entry which is preliminary data.</text>
</comment>
<keyword evidence="3" id="KW-1185">Reference proteome</keyword>
<protein>
    <submittedName>
        <fullName evidence="2">Uncharacterized protein</fullName>
    </submittedName>
</protein>
<reference evidence="3" key="1">
    <citation type="submission" date="2016-10" db="EMBL/GenBank/DDBJ databases">
        <title>Frankia sp. NRRL B-16386 Genome sequencing.</title>
        <authorList>
            <person name="Ghodhbane-Gtari F."/>
            <person name="Swanson E."/>
            <person name="Gueddou A."/>
            <person name="Hezbri K."/>
            <person name="Ktari K."/>
            <person name="Nouioui I."/>
            <person name="Morris K."/>
            <person name="Simpson S."/>
            <person name="Abebe-Akele F."/>
            <person name="Thomas K."/>
            <person name="Gtari M."/>
            <person name="Tisa L.S."/>
        </authorList>
    </citation>
    <scope>NUCLEOTIDE SEQUENCE [LARGE SCALE GENOMIC DNA]</scope>
    <source>
        <strain evidence="3">NRRL B-16386</strain>
    </source>
</reference>
<dbReference type="EMBL" id="MOMC01000124">
    <property type="protein sequence ID" value="ONH22044.1"/>
    <property type="molecule type" value="Genomic_DNA"/>
</dbReference>
<evidence type="ECO:0000313" key="3">
    <source>
        <dbReference type="Proteomes" id="UP000188929"/>
    </source>
</evidence>
<dbReference type="OrthoDB" id="4963711at2"/>